<evidence type="ECO:0000256" key="7">
    <source>
        <dbReference type="ARBA" id="ARBA00023136"/>
    </source>
</evidence>
<dbReference type="KEGG" id="pcam:HNE05_12115"/>
<evidence type="ECO:0000256" key="1">
    <source>
        <dbReference type="ARBA" id="ARBA00004377"/>
    </source>
</evidence>
<evidence type="ECO:0000313" key="11">
    <source>
        <dbReference type="EMBL" id="QKE64060.1"/>
    </source>
</evidence>
<dbReference type="PANTHER" id="PTHR35893">
    <property type="entry name" value="INNER MEMBRANE PROTEIN-RELATED"/>
    <property type="match status" value="1"/>
</dbReference>
<accession>A0A6M8FJF4</accession>
<dbReference type="Pfam" id="PF05957">
    <property type="entry name" value="DUF883"/>
    <property type="match status" value="1"/>
</dbReference>
<keyword evidence="12" id="KW-1185">Reference proteome</keyword>
<dbReference type="Pfam" id="PF19029">
    <property type="entry name" value="DUF883_C"/>
    <property type="match status" value="1"/>
</dbReference>
<feature type="domain" description="DUF883" evidence="9">
    <location>
        <begin position="39"/>
        <end position="80"/>
    </location>
</feature>
<name>A0A6M8FJF4_9GAMM</name>
<evidence type="ECO:0000256" key="5">
    <source>
        <dbReference type="ARBA" id="ARBA00022692"/>
    </source>
</evidence>
<evidence type="ECO:0000256" key="8">
    <source>
        <dbReference type="SAM" id="MobiDB-lite"/>
    </source>
</evidence>
<evidence type="ECO:0000259" key="10">
    <source>
        <dbReference type="Pfam" id="PF19029"/>
    </source>
</evidence>
<evidence type="ECO:0000313" key="12">
    <source>
        <dbReference type="Proteomes" id="UP000501379"/>
    </source>
</evidence>
<keyword evidence="7" id="KW-0472">Membrane</keyword>
<dbReference type="InterPro" id="IPR010279">
    <property type="entry name" value="YqjD/ElaB"/>
</dbReference>
<dbReference type="GO" id="GO:0005886">
    <property type="term" value="C:plasma membrane"/>
    <property type="evidence" value="ECO:0007669"/>
    <property type="project" value="UniProtKB-SubCell"/>
</dbReference>
<reference evidence="11" key="1">
    <citation type="submission" date="2020-07" db="EMBL/GenBank/DDBJ databases">
        <title>Nitrate ammonifying Pseudomonas campi sp. nov. isolated from German agricultural grassland.</title>
        <authorList>
            <person name="Timsy T."/>
            <person name="Ulrich A."/>
            <person name="Spanner T."/>
            <person name="Foesel B."/>
            <person name="Kolb S."/>
            <person name="Horn M.A."/>
            <person name="Behrendt U."/>
        </authorList>
    </citation>
    <scope>NUCLEOTIDE SEQUENCE</scope>
    <source>
        <strain evidence="11">S1-A32-2</strain>
    </source>
</reference>
<comment type="similarity">
    <text evidence="2">Belongs to the ElaB/YgaM/YqjD family.</text>
</comment>
<evidence type="ECO:0000259" key="9">
    <source>
        <dbReference type="Pfam" id="PF05957"/>
    </source>
</evidence>
<gene>
    <name evidence="11" type="ORF">HNE05_12115</name>
</gene>
<dbReference type="GO" id="GO:0043022">
    <property type="term" value="F:ribosome binding"/>
    <property type="evidence" value="ECO:0007669"/>
    <property type="project" value="InterPro"/>
</dbReference>
<dbReference type="RefSeq" id="WP_173208630.1">
    <property type="nucleotide sequence ID" value="NZ_CP053697.2"/>
</dbReference>
<organism evidence="11 12">
    <name type="scientific">Aquipseudomonas campi</name>
    <dbReference type="NCBI Taxonomy" id="2731681"/>
    <lineage>
        <taxon>Bacteria</taxon>
        <taxon>Pseudomonadati</taxon>
        <taxon>Pseudomonadota</taxon>
        <taxon>Gammaproteobacteria</taxon>
        <taxon>Pseudomonadales</taxon>
        <taxon>Pseudomonadaceae</taxon>
        <taxon>Aquipseudomonas</taxon>
    </lineage>
</organism>
<dbReference type="AlphaFoldDB" id="A0A6M8FJF4"/>
<dbReference type="Proteomes" id="UP000501379">
    <property type="component" value="Chromosome"/>
</dbReference>
<feature type="domain" description="DUF883" evidence="10">
    <location>
        <begin position="93"/>
        <end position="122"/>
    </location>
</feature>
<feature type="region of interest" description="Disordered" evidence="8">
    <location>
        <begin position="1"/>
        <end position="32"/>
    </location>
</feature>
<evidence type="ECO:0000256" key="4">
    <source>
        <dbReference type="ARBA" id="ARBA00022519"/>
    </source>
</evidence>
<keyword evidence="5" id="KW-0812">Transmembrane</keyword>
<dbReference type="InterPro" id="IPR043604">
    <property type="entry name" value="DUF883_N"/>
</dbReference>
<sequence>MQNPTNPNEPGNIGQGSNSSKSNHAGQQSSVSREFHNFLADIEDLIKETTSLTGEDLARARAKINARIASAKASAEDMGETVVQRARQTATVTNAYVHEQPWKAVGASAAIAFLFGLVIARRN</sequence>
<evidence type="ECO:0000256" key="6">
    <source>
        <dbReference type="ARBA" id="ARBA00022989"/>
    </source>
</evidence>
<dbReference type="InterPro" id="IPR043605">
    <property type="entry name" value="DUF883_C"/>
</dbReference>
<proteinExistence type="inferred from homology"/>
<keyword evidence="3" id="KW-1003">Cell membrane</keyword>
<evidence type="ECO:0000256" key="2">
    <source>
        <dbReference type="ARBA" id="ARBA00010423"/>
    </source>
</evidence>
<dbReference type="EMBL" id="CP053697">
    <property type="protein sequence ID" value="QKE64060.1"/>
    <property type="molecule type" value="Genomic_DNA"/>
</dbReference>
<evidence type="ECO:0000256" key="3">
    <source>
        <dbReference type="ARBA" id="ARBA00022475"/>
    </source>
</evidence>
<dbReference type="PANTHER" id="PTHR35893:SF3">
    <property type="entry name" value="INNER MEMBRANE PROTEIN"/>
    <property type="match status" value="1"/>
</dbReference>
<comment type="subcellular location">
    <subcellularLocation>
        <location evidence="1">Cell inner membrane</location>
        <topology evidence="1">Single-pass membrane protein</topology>
    </subcellularLocation>
</comment>
<keyword evidence="6" id="KW-1133">Transmembrane helix</keyword>
<keyword evidence="4" id="KW-0997">Cell inner membrane</keyword>
<protein>
    <submittedName>
        <fullName evidence="11">DUF883 domain-containing protein</fullName>
    </submittedName>
</protein>